<dbReference type="Proteomes" id="UP000298663">
    <property type="component" value="Unassembled WGS sequence"/>
</dbReference>
<organism evidence="2 3">
    <name type="scientific">Steinernema carpocapsae</name>
    <name type="common">Entomopathogenic nematode</name>
    <dbReference type="NCBI Taxonomy" id="34508"/>
    <lineage>
        <taxon>Eukaryota</taxon>
        <taxon>Metazoa</taxon>
        <taxon>Ecdysozoa</taxon>
        <taxon>Nematoda</taxon>
        <taxon>Chromadorea</taxon>
        <taxon>Rhabditida</taxon>
        <taxon>Tylenchina</taxon>
        <taxon>Panagrolaimomorpha</taxon>
        <taxon>Strongyloidoidea</taxon>
        <taxon>Steinernematidae</taxon>
        <taxon>Steinernema</taxon>
    </lineage>
</organism>
<feature type="transmembrane region" description="Helical" evidence="1">
    <location>
        <begin position="74"/>
        <end position="92"/>
    </location>
</feature>
<name>A0A4U8UJY4_STECR</name>
<protein>
    <submittedName>
        <fullName evidence="2">Uncharacterized protein</fullName>
    </submittedName>
</protein>
<keyword evidence="1" id="KW-0472">Membrane</keyword>
<sequence>MALHIRRSFRIRFPVDRRVPGEENSAIRITQNGLRTARFSKIGISSKVKFYQILGGFDAITLHVPQSIKVIGSYYVAIFIFLLILCSNVDWIEVFAPPDSNFDLEAVFTYLDLKNSQFVTPKRNISYEELVIVSAFSYNHAKEESLFCQHFETHKELKEWQKWRLVIYTLGDVSPYMIDRIGKKCPKAEFRKFDFSIYPRYVQRLKEYRWKHLIAAEMLKESPLVFYGDSSARVNMVSKTPFKNIIDEALSEDHVGVSLFRKTVHSIYQATNPLMYPYLNITTSQAKQVTMHNASPALWLGTAEVKTQILREMVRCSLTEDCMGPPGSRISCTNNEDSNVYSYCHRYDQSALNILLAQNANFQLDRYISKSKDVCIRRGTKV</sequence>
<evidence type="ECO:0000256" key="1">
    <source>
        <dbReference type="SAM" id="Phobius"/>
    </source>
</evidence>
<evidence type="ECO:0000313" key="2">
    <source>
        <dbReference type="EMBL" id="TMS33076.1"/>
    </source>
</evidence>
<dbReference type="PANTHER" id="PTHR31389:SF4">
    <property type="entry name" value="LD39211P"/>
    <property type="match status" value="1"/>
</dbReference>
<comment type="caution">
    <text evidence="2">The sequence shown here is derived from an EMBL/GenBank/DDBJ whole genome shotgun (WGS) entry which is preliminary data.</text>
</comment>
<evidence type="ECO:0000313" key="3">
    <source>
        <dbReference type="Proteomes" id="UP000298663"/>
    </source>
</evidence>
<accession>A0A4U8UJY4</accession>
<reference evidence="2 3" key="1">
    <citation type="journal article" date="2015" name="Genome Biol.">
        <title>Comparative genomics of Steinernema reveals deeply conserved gene regulatory networks.</title>
        <authorList>
            <person name="Dillman A.R."/>
            <person name="Macchietto M."/>
            <person name="Porter C.F."/>
            <person name="Rogers A."/>
            <person name="Williams B."/>
            <person name="Antoshechkin I."/>
            <person name="Lee M.M."/>
            <person name="Goodwin Z."/>
            <person name="Lu X."/>
            <person name="Lewis E.E."/>
            <person name="Goodrich-Blair H."/>
            <person name="Stock S.P."/>
            <person name="Adams B.J."/>
            <person name="Sternberg P.W."/>
            <person name="Mortazavi A."/>
        </authorList>
    </citation>
    <scope>NUCLEOTIDE SEQUENCE [LARGE SCALE GENOMIC DNA]</scope>
    <source>
        <strain evidence="2 3">ALL</strain>
    </source>
</reference>
<dbReference type="InterPro" id="IPR012444">
    <property type="entry name" value="DUF1647"/>
</dbReference>
<dbReference type="AlphaFoldDB" id="A0A4U8UJY4"/>
<keyword evidence="1" id="KW-0812">Transmembrane</keyword>
<dbReference type="OrthoDB" id="10053392at2759"/>
<dbReference type="Pfam" id="PF07801">
    <property type="entry name" value="DUF1647"/>
    <property type="match status" value="1"/>
</dbReference>
<dbReference type="PANTHER" id="PTHR31389">
    <property type="entry name" value="LD39211P"/>
    <property type="match status" value="1"/>
</dbReference>
<gene>
    <name evidence="2" type="ORF">L596_000853</name>
</gene>
<keyword evidence="3" id="KW-1185">Reference proteome</keyword>
<proteinExistence type="predicted"/>
<reference evidence="2 3" key="2">
    <citation type="journal article" date="2019" name="G3 (Bethesda)">
        <title>Hybrid Assembly of the Genome of the Entomopathogenic Nematode Steinernema carpocapsae Identifies the X-Chromosome.</title>
        <authorList>
            <person name="Serra L."/>
            <person name="Macchietto M."/>
            <person name="Macias-Munoz A."/>
            <person name="McGill C.J."/>
            <person name="Rodriguez I.M."/>
            <person name="Rodriguez B."/>
            <person name="Murad R."/>
            <person name="Mortazavi A."/>
        </authorList>
    </citation>
    <scope>NUCLEOTIDE SEQUENCE [LARGE SCALE GENOMIC DNA]</scope>
    <source>
        <strain evidence="2 3">ALL</strain>
    </source>
</reference>
<keyword evidence="1" id="KW-1133">Transmembrane helix</keyword>
<dbReference type="EMBL" id="AZBU02000001">
    <property type="protein sequence ID" value="TMS33076.1"/>
    <property type="molecule type" value="Genomic_DNA"/>
</dbReference>